<feature type="domain" description="NAD-dependent epimerase/dehydratase" evidence="1">
    <location>
        <begin position="1"/>
        <end position="224"/>
    </location>
</feature>
<keyword evidence="3" id="KW-1185">Reference proteome</keyword>
<dbReference type="CDD" id="cd05232">
    <property type="entry name" value="UDP_G4E_4_SDR_e"/>
    <property type="match status" value="1"/>
</dbReference>
<dbReference type="OrthoDB" id="9801056at2"/>
<dbReference type="Gene3D" id="3.40.50.720">
    <property type="entry name" value="NAD(P)-binding Rossmann-like Domain"/>
    <property type="match status" value="1"/>
</dbReference>
<dbReference type="EMBL" id="FOHZ01000036">
    <property type="protein sequence ID" value="SET88286.1"/>
    <property type="molecule type" value="Genomic_DNA"/>
</dbReference>
<dbReference type="RefSeq" id="WP_091854945.1">
    <property type="nucleotide sequence ID" value="NZ_FOHZ01000036.1"/>
</dbReference>
<dbReference type="Proteomes" id="UP000198762">
    <property type="component" value="Unassembled WGS sequence"/>
</dbReference>
<accession>A0A1I0HVK3</accession>
<reference evidence="3" key="1">
    <citation type="submission" date="2016-10" db="EMBL/GenBank/DDBJ databases">
        <authorList>
            <person name="Varghese N."/>
            <person name="Submissions S."/>
        </authorList>
    </citation>
    <scope>NUCLEOTIDE SEQUENCE [LARGE SCALE GENOMIC DNA]</scope>
    <source>
        <strain evidence="3">CGMCC 1.6489</strain>
    </source>
</reference>
<evidence type="ECO:0000313" key="3">
    <source>
        <dbReference type="Proteomes" id="UP000198762"/>
    </source>
</evidence>
<dbReference type="Pfam" id="PF01370">
    <property type="entry name" value="Epimerase"/>
    <property type="match status" value="1"/>
</dbReference>
<protein>
    <submittedName>
        <fullName evidence="2">Nucleoside-diphosphate-sugar epimerase</fullName>
    </submittedName>
</protein>
<sequence length="318" mass="34256">MVTGASGFVGRALVRELASQGTLVRGVVRAPAGVSNPGPGVSYHQVEDIDGNTSWQEPLAGAEVVVHCAARVHVMHDDATSPLAAFRVLNRDGTLNLARQAAEAGVRRFVFISSVKVNGEQTDNRGPFEVDESPAPEDAYGISKREAEDGLRELAKETGMEVVIIRPPLVYGPGVKGNFRSLLKLARLPVPLPFGAIDNRRSLVYVGNLVDFICVASEHPSAANQTFLVSDGDDVSTTRLLQLMRTALGRRPLLMPVPPALFRAAGALTGKRSLVQRLCGSLQVDIARARWLLGWQPPFTMQQGLASTVNEHLRADSR</sequence>
<dbReference type="SUPFAM" id="SSF51735">
    <property type="entry name" value="NAD(P)-binding Rossmann-fold domains"/>
    <property type="match status" value="1"/>
</dbReference>
<gene>
    <name evidence="2" type="ORF">SAMN04487962_1366</name>
</gene>
<dbReference type="PANTHER" id="PTHR43245:SF58">
    <property type="entry name" value="BLL5923 PROTEIN"/>
    <property type="match status" value="1"/>
</dbReference>
<dbReference type="InterPro" id="IPR001509">
    <property type="entry name" value="Epimerase_deHydtase"/>
</dbReference>
<proteinExistence type="predicted"/>
<dbReference type="InterPro" id="IPR036291">
    <property type="entry name" value="NAD(P)-bd_dom_sf"/>
</dbReference>
<evidence type="ECO:0000259" key="1">
    <source>
        <dbReference type="Pfam" id="PF01370"/>
    </source>
</evidence>
<dbReference type="PANTHER" id="PTHR43245">
    <property type="entry name" value="BIFUNCTIONAL POLYMYXIN RESISTANCE PROTEIN ARNA"/>
    <property type="match status" value="1"/>
</dbReference>
<organism evidence="2 3">
    <name type="scientific">Marinobacter segnicrescens</name>
    <dbReference type="NCBI Taxonomy" id="430453"/>
    <lineage>
        <taxon>Bacteria</taxon>
        <taxon>Pseudomonadati</taxon>
        <taxon>Pseudomonadota</taxon>
        <taxon>Gammaproteobacteria</taxon>
        <taxon>Pseudomonadales</taxon>
        <taxon>Marinobacteraceae</taxon>
        <taxon>Marinobacter</taxon>
    </lineage>
</organism>
<name>A0A1I0HVK3_9GAMM</name>
<dbReference type="STRING" id="430453.SAMN04487962_1366"/>
<dbReference type="InterPro" id="IPR050177">
    <property type="entry name" value="Lipid_A_modif_metabolic_enz"/>
</dbReference>
<dbReference type="AlphaFoldDB" id="A0A1I0HVK3"/>
<evidence type="ECO:0000313" key="2">
    <source>
        <dbReference type="EMBL" id="SET88286.1"/>
    </source>
</evidence>